<evidence type="ECO:0000256" key="1">
    <source>
        <dbReference type="SAM" id="MobiDB-lite"/>
    </source>
</evidence>
<dbReference type="Proteomes" id="UP000031518">
    <property type="component" value="Unassembled WGS sequence"/>
</dbReference>
<evidence type="ECO:0000313" key="4">
    <source>
        <dbReference type="Proteomes" id="UP000031518"/>
    </source>
</evidence>
<evidence type="ECO:0000313" key="3">
    <source>
        <dbReference type="EMBL" id="CDM66300.1"/>
    </source>
</evidence>
<feature type="signal peptide" evidence="2">
    <location>
        <begin position="1"/>
        <end position="20"/>
    </location>
</feature>
<name>A0A0B6X1Q6_9BACT</name>
<dbReference type="EMBL" id="CBXV010000008">
    <property type="protein sequence ID" value="CDM66300.1"/>
    <property type="molecule type" value="Genomic_DNA"/>
</dbReference>
<keyword evidence="2" id="KW-0732">Signal</keyword>
<reference evidence="3 4" key="1">
    <citation type="submission" date="2013-12" db="EMBL/GenBank/DDBJ databases">
        <authorList>
            <person name="Stott M."/>
        </authorList>
    </citation>
    <scope>NUCLEOTIDE SEQUENCE [LARGE SCALE GENOMIC DNA]</scope>
    <source>
        <strain evidence="3 4">K22</strain>
    </source>
</reference>
<dbReference type="AlphaFoldDB" id="A0A0B6X1Q6"/>
<protein>
    <recommendedName>
        <fullName evidence="5">DUF5666 domain-containing protein</fullName>
    </recommendedName>
</protein>
<organism evidence="3 4">
    <name type="scientific">Pyrinomonas methylaliphatogenes</name>
    <dbReference type="NCBI Taxonomy" id="454194"/>
    <lineage>
        <taxon>Bacteria</taxon>
        <taxon>Pseudomonadati</taxon>
        <taxon>Acidobacteriota</taxon>
        <taxon>Blastocatellia</taxon>
        <taxon>Blastocatellales</taxon>
        <taxon>Pyrinomonadaceae</taxon>
        <taxon>Pyrinomonas</taxon>
    </lineage>
</organism>
<gene>
    <name evidence="3" type="ORF">PYK22_02327</name>
</gene>
<accession>A0A0B6X1Q6</accession>
<reference evidence="3 4" key="2">
    <citation type="submission" date="2015-01" db="EMBL/GenBank/DDBJ databases">
        <title>Complete genome sequence of Pyrinomonas methylaliphatogenes type strain K22T.</title>
        <authorList>
            <person name="Lee K.C.Y."/>
            <person name="Power J.F."/>
            <person name="Dunfield P.F."/>
            <person name="Morgan X.C."/>
            <person name="Huttenhower C."/>
            <person name="Stott M.B."/>
        </authorList>
    </citation>
    <scope>NUCLEOTIDE SEQUENCE [LARGE SCALE GENOMIC DNA]</scope>
    <source>
        <strain evidence="3 4">K22</strain>
    </source>
</reference>
<feature type="region of interest" description="Disordered" evidence="1">
    <location>
        <begin position="282"/>
        <end position="323"/>
    </location>
</feature>
<dbReference type="STRING" id="454194.PYK22_02327"/>
<dbReference type="RefSeq" id="WP_041977491.1">
    <property type="nucleotide sequence ID" value="NZ_CBXV010000008.1"/>
</dbReference>
<keyword evidence="4" id="KW-1185">Reference proteome</keyword>
<feature type="chain" id="PRO_5002123121" description="DUF5666 domain-containing protein" evidence="2">
    <location>
        <begin position="21"/>
        <end position="409"/>
    </location>
</feature>
<feature type="compositionally biased region" description="Gly residues" evidence="1">
    <location>
        <begin position="310"/>
        <end position="321"/>
    </location>
</feature>
<dbReference type="OrthoDB" id="110723at2"/>
<proteinExistence type="predicted"/>
<feature type="compositionally biased region" description="Basic and acidic residues" evidence="1">
    <location>
        <begin position="293"/>
        <end position="302"/>
    </location>
</feature>
<evidence type="ECO:0000256" key="2">
    <source>
        <dbReference type="SAM" id="SignalP"/>
    </source>
</evidence>
<sequence length="409" mass="43425" precursor="true">MRRTFAIVLALSALVSAAWAQQAQPKVVSGITPNGVIGEVQAVDAVGKKLIVRADGTGELVTVLLDDATRFVRTRPGATTLEGATAITLADISIGDRVWARGRVADDRKSVPARAVIVMTKADIAEKRERERAEWRQRGIVGTVTAIDPAKREITIQARSFGGPQTVVIEAGPTVKFRRYAPDSVKFDDAKPSAFEEIQVGDQLRAKGDRSPDGTRFKAEEVVTGSFRTVFGTVVSVDQTSKEIKIKDLQSQQVLTVVTSKDALLRRIPPEFANFLAQRANGQAGGGMGQWRNRPEGARPPREGMAGPPQQGGQGGPGGGPRMMRGGMDIQDMLERLPALEVSELKPGDLIVVSSTKGNDPSRLTAVTVVAGLDALLPTLQNRAASGRLGSGMDLGLPGGLLDFGIGLP</sequence>
<evidence type="ECO:0008006" key="5">
    <source>
        <dbReference type="Google" id="ProtNLM"/>
    </source>
</evidence>